<proteinExistence type="predicted"/>
<evidence type="ECO:0000313" key="3">
    <source>
        <dbReference type="Proteomes" id="UP001225598"/>
    </source>
</evidence>
<dbReference type="RefSeq" id="WP_284825504.1">
    <property type="nucleotide sequence ID" value="NZ_CP126969.1"/>
</dbReference>
<evidence type="ECO:0000256" key="1">
    <source>
        <dbReference type="SAM" id="MobiDB-lite"/>
    </source>
</evidence>
<feature type="compositionally biased region" description="Low complexity" evidence="1">
    <location>
        <begin position="299"/>
        <end position="311"/>
    </location>
</feature>
<dbReference type="EMBL" id="CP126969">
    <property type="protein sequence ID" value="WIM68144.1"/>
    <property type="molecule type" value="Genomic_DNA"/>
</dbReference>
<name>A0ABY8VF70_9CORY</name>
<accession>A0ABY8VF70</accession>
<gene>
    <name evidence="2" type="ORF">QP027_01725</name>
</gene>
<organism evidence="2 3">
    <name type="scientific">Corynebacterium breve</name>
    <dbReference type="NCBI Taxonomy" id="3049799"/>
    <lineage>
        <taxon>Bacteria</taxon>
        <taxon>Bacillati</taxon>
        <taxon>Actinomycetota</taxon>
        <taxon>Actinomycetes</taxon>
        <taxon>Mycobacteriales</taxon>
        <taxon>Corynebacteriaceae</taxon>
        <taxon>Corynebacterium</taxon>
    </lineage>
</organism>
<evidence type="ECO:0000313" key="2">
    <source>
        <dbReference type="EMBL" id="WIM68144.1"/>
    </source>
</evidence>
<sequence length="331" mass="35134">MNNLQLLDAIASEASSNPNIDSGSLAGIQDYASGIRSDLAKREGLDTSQLRSAASALGGRGGGVLDTIGNVITIVEFGKQLIDDLSPLFEGIGEGAPAEQERRIDNEHREFTKCLDDFSARAEECGDSIDIIADDGDQGINLLLALILRLMKFARFSPPGVIIGIIIDLIMNGLGQAKGIAADQNESIETCLDRVIEETEALCDKEMPEPSIYVEPEGIVDKQADAAEIPTDAASATGELTLKLEINLNCAVPSEFVEELSTMMTGPLATQDCAPLLGAAAAINESVQPTEVEEPPMPAEKLATAPAAAPIEEPPVVEEVQPSRVRKVEKW</sequence>
<feature type="region of interest" description="Disordered" evidence="1">
    <location>
        <begin position="288"/>
        <end position="331"/>
    </location>
</feature>
<keyword evidence="3" id="KW-1185">Reference proteome</keyword>
<protein>
    <submittedName>
        <fullName evidence="2">Uncharacterized protein</fullName>
    </submittedName>
</protein>
<reference evidence="2 3" key="1">
    <citation type="submission" date="2023-05" db="EMBL/GenBank/DDBJ databases">
        <title>Corynebacterium suedekumii sp. nov. and Corynebacterium breve sp. nov. isolated from raw cow's milk.</title>
        <authorList>
            <person name="Baer M.K."/>
            <person name="Mehl L."/>
            <person name="Hellmuth R."/>
            <person name="Marke G."/>
            <person name="Lipski A."/>
        </authorList>
    </citation>
    <scope>NUCLEOTIDE SEQUENCE [LARGE SCALE GENOMIC DNA]</scope>
    <source>
        <strain evidence="2 3">R4</strain>
    </source>
</reference>
<dbReference type="Proteomes" id="UP001225598">
    <property type="component" value="Chromosome"/>
</dbReference>